<keyword evidence="1" id="KW-0812">Transmembrane</keyword>
<organism evidence="2 3">
    <name type="scientific">Trypanosoma brucei gambiense (strain MHOM/CI/86/DAL972)</name>
    <dbReference type="NCBI Taxonomy" id="679716"/>
    <lineage>
        <taxon>Eukaryota</taxon>
        <taxon>Discoba</taxon>
        <taxon>Euglenozoa</taxon>
        <taxon>Kinetoplastea</taxon>
        <taxon>Metakinetoplastina</taxon>
        <taxon>Trypanosomatida</taxon>
        <taxon>Trypanosomatidae</taxon>
        <taxon>Trypanosoma</taxon>
    </lineage>
</organism>
<reference evidence="3" key="1">
    <citation type="journal article" date="2010" name="PLoS Negl. Trop. Dis.">
        <title>The genome sequence of Trypanosoma brucei gambiense, causative agent of chronic human african trypanosomiasis.</title>
        <authorList>
            <person name="Jackson A.P."/>
            <person name="Sanders M."/>
            <person name="Berry A."/>
            <person name="McQuillan J."/>
            <person name="Aslett M.A."/>
            <person name="Quail M.A."/>
            <person name="Chukualim B."/>
            <person name="Capewell P."/>
            <person name="MacLeod A."/>
            <person name="Melville S.E."/>
            <person name="Gibson W."/>
            <person name="Barry J.D."/>
            <person name="Berriman M."/>
            <person name="Hertz-Fowler C."/>
        </authorList>
    </citation>
    <scope>NUCLEOTIDE SEQUENCE [LARGE SCALE GENOMIC DNA]</scope>
    <source>
        <strain evidence="3">MHOM/CI/86/DAL972</strain>
    </source>
</reference>
<evidence type="ECO:0000313" key="2">
    <source>
        <dbReference type="EMBL" id="CBH14054.1"/>
    </source>
</evidence>
<dbReference type="KEGG" id="tbg:TbgDal_IX1290"/>
<dbReference type="EMBL" id="FN554972">
    <property type="protein sequence ID" value="CBH14054.1"/>
    <property type="molecule type" value="Genomic_DNA"/>
</dbReference>
<evidence type="ECO:0000256" key="1">
    <source>
        <dbReference type="SAM" id="Phobius"/>
    </source>
</evidence>
<dbReference type="VEuPathDB" id="TriTrypDB:Tbg972.9.1290"/>
<evidence type="ECO:0000313" key="3">
    <source>
        <dbReference type="Proteomes" id="UP000002316"/>
    </source>
</evidence>
<gene>
    <name evidence="2" type="ORF">TbgDal_IX1290</name>
</gene>
<proteinExistence type="predicted"/>
<accession>C9ZXB0</accession>
<sequence>MEVCAVMCCCVSCFPIVTLSFSATVFLCDVFKHLSLYRNIFVFNVFIIFVKCFCLHGATTVTLLK</sequence>
<protein>
    <submittedName>
        <fullName evidence="2">Uncharacterized protein</fullName>
    </submittedName>
</protein>
<name>C9ZXB0_TRYB9</name>
<dbReference type="Proteomes" id="UP000002316">
    <property type="component" value="Chromosome 9"/>
</dbReference>
<keyword evidence="1" id="KW-1133">Transmembrane helix</keyword>
<feature type="transmembrane region" description="Helical" evidence="1">
    <location>
        <begin position="41"/>
        <end position="64"/>
    </location>
</feature>
<dbReference type="AlphaFoldDB" id="C9ZXB0"/>
<dbReference type="GeneID" id="23860109"/>
<keyword evidence="1" id="KW-0472">Membrane</keyword>
<dbReference type="RefSeq" id="XP_011776325.1">
    <property type="nucleotide sequence ID" value="XM_011778023.1"/>
</dbReference>